<protein>
    <submittedName>
        <fullName evidence="1">Uncharacterized protein</fullName>
    </submittedName>
</protein>
<gene>
    <name evidence="1" type="ORF">Din_002496</name>
</gene>
<dbReference type="AlphaFoldDB" id="A0A5B6YN55"/>
<reference evidence="1" key="1">
    <citation type="submission" date="2019-08" db="EMBL/GenBank/DDBJ databases">
        <title>Reference gene set and small RNA set construction with multiple tissues from Davidia involucrata Baill.</title>
        <authorList>
            <person name="Yang H."/>
            <person name="Zhou C."/>
            <person name="Li G."/>
            <person name="Wang J."/>
            <person name="Gao P."/>
            <person name="Wang M."/>
            <person name="Wang R."/>
            <person name="Zhao Y."/>
        </authorList>
    </citation>
    <scope>NUCLEOTIDE SEQUENCE</scope>
    <source>
        <tissue evidence="1">Mixed with DoveR01_LX</tissue>
    </source>
</reference>
<accession>A0A5B6YN55</accession>
<dbReference type="EMBL" id="GHES01002496">
    <property type="protein sequence ID" value="MPA33055.1"/>
    <property type="molecule type" value="Transcribed_RNA"/>
</dbReference>
<evidence type="ECO:0000313" key="1">
    <source>
        <dbReference type="EMBL" id="MPA33055.1"/>
    </source>
</evidence>
<name>A0A5B6YN55_DAVIN</name>
<organism evidence="1">
    <name type="scientific">Davidia involucrata</name>
    <name type="common">Dove tree</name>
    <dbReference type="NCBI Taxonomy" id="16924"/>
    <lineage>
        <taxon>Eukaryota</taxon>
        <taxon>Viridiplantae</taxon>
        <taxon>Streptophyta</taxon>
        <taxon>Embryophyta</taxon>
        <taxon>Tracheophyta</taxon>
        <taxon>Spermatophyta</taxon>
        <taxon>Magnoliopsida</taxon>
        <taxon>eudicotyledons</taxon>
        <taxon>Gunneridae</taxon>
        <taxon>Pentapetalae</taxon>
        <taxon>asterids</taxon>
        <taxon>Cornales</taxon>
        <taxon>Nyssaceae</taxon>
        <taxon>Davidia</taxon>
    </lineage>
</organism>
<sequence length="129" mass="14921">MNTIHLTNRHKAKLQKTPFFHLFEAILNDKVHPNTCKKSDENIVHVVKTYNKKHKAFELGRNNFMSLMKIDIELILGISSGDQSINVPKEKRLNTSFTRRRFTKTKRLTGPFIKVALTKALKGKSMNDK</sequence>
<proteinExistence type="predicted"/>